<reference evidence="2" key="1">
    <citation type="journal article" date="2014" name="Front. Microbiol.">
        <title>High frequency of phylogenetically diverse reductive dehalogenase-homologous genes in deep subseafloor sedimentary metagenomes.</title>
        <authorList>
            <person name="Kawai M."/>
            <person name="Futagami T."/>
            <person name="Toyoda A."/>
            <person name="Takaki Y."/>
            <person name="Nishi S."/>
            <person name="Hori S."/>
            <person name="Arai W."/>
            <person name="Tsubouchi T."/>
            <person name="Morono Y."/>
            <person name="Uchiyama I."/>
            <person name="Ito T."/>
            <person name="Fujiyama A."/>
            <person name="Inagaki F."/>
            <person name="Takami H."/>
        </authorList>
    </citation>
    <scope>NUCLEOTIDE SEQUENCE</scope>
    <source>
        <strain evidence="2">Expedition CK06-06</strain>
    </source>
</reference>
<gene>
    <name evidence="2" type="ORF">S12H4_06413</name>
</gene>
<feature type="region of interest" description="Disordered" evidence="1">
    <location>
        <begin position="276"/>
        <end position="297"/>
    </location>
</feature>
<evidence type="ECO:0000313" key="2">
    <source>
        <dbReference type="EMBL" id="GAI69508.1"/>
    </source>
</evidence>
<sequence>MPDIKEQRYNRLRKLGKELHIPIPEAFLTLEVFDKDGKLIQKHRQRSHSWTRNAYNALFSNLASVDPDDSTFGAGKLSGKDTGGVVKYGAYGASLWYDGTYEGTSYGYRAAAAEDEWGILVGSGENAESFEDFALQTQITQGTGVGEITHIASEAVDKSYGDTTWTHTLVRYFNNNTGANRLINEVALVGIYGRFGHPTGGPYILMSRDKLASTVTVPDTGQLKVTYTIMPLLVTNKVTYAWVVIGAHPSVISLPTSRGTSHASLESNALWRCLGQGKPKHSGESQTSESRHNEQCR</sequence>
<organism evidence="2">
    <name type="scientific">marine sediment metagenome</name>
    <dbReference type="NCBI Taxonomy" id="412755"/>
    <lineage>
        <taxon>unclassified sequences</taxon>
        <taxon>metagenomes</taxon>
        <taxon>ecological metagenomes</taxon>
    </lineage>
</organism>
<name>X1QMR0_9ZZZZ</name>
<accession>X1QMR0</accession>
<dbReference type="AlphaFoldDB" id="X1QMR0"/>
<evidence type="ECO:0000256" key="1">
    <source>
        <dbReference type="SAM" id="MobiDB-lite"/>
    </source>
</evidence>
<comment type="caution">
    <text evidence="2">The sequence shown here is derived from an EMBL/GenBank/DDBJ whole genome shotgun (WGS) entry which is preliminary data.</text>
</comment>
<proteinExistence type="predicted"/>
<dbReference type="EMBL" id="BARW01002250">
    <property type="protein sequence ID" value="GAI69508.1"/>
    <property type="molecule type" value="Genomic_DNA"/>
</dbReference>
<protein>
    <submittedName>
        <fullName evidence="2">Uncharacterized protein</fullName>
    </submittedName>
</protein>